<proteinExistence type="predicted"/>
<evidence type="ECO:0000313" key="1">
    <source>
        <dbReference type="EMBL" id="CAA2964761.1"/>
    </source>
</evidence>
<evidence type="ECO:0000313" key="2">
    <source>
        <dbReference type="Proteomes" id="UP000594638"/>
    </source>
</evidence>
<dbReference type="OrthoDB" id="1926212at2759"/>
<dbReference type="Proteomes" id="UP000594638">
    <property type="component" value="Unassembled WGS sequence"/>
</dbReference>
<comment type="caution">
    <text evidence="1">The sequence shown here is derived from an EMBL/GenBank/DDBJ whole genome shotgun (WGS) entry which is preliminary data.</text>
</comment>
<accession>A0A8S0QCL1</accession>
<sequence length="199" mass="22386">MIQDLIQILRSVNFFITSVHLVIHTRFSNGVSLGEAPNSTAQRTAKRQSAFPILFFPSPASMKTSGPAFSALGRKEEALSVGRKIRISLEQSCLLFPNFQRGLRVAKAVIKENKYGRDKKDNVVYLTDEFLILTPFGHVFLLKHLERTRITLLKSDENGFDFAIRTPSWELCLHVEMTSRYNFMPLARGTGIAGTVACH</sequence>
<dbReference type="Gramene" id="OE9A004410T1">
    <property type="protein sequence ID" value="OE9A004410C1"/>
    <property type="gene ID" value="OE9A004410"/>
</dbReference>
<dbReference type="AlphaFoldDB" id="A0A8S0QCL1"/>
<organism evidence="1 2">
    <name type="scientific">Olea europaea subsp. europaea</name>
    <dbReference type="NCBI Taxonomy" id="158383"/>
    <lineage>
        <taxon>Eukaryota</taxon>
        <taxon>Viridiplantae</taxon>
        <taxon>Streptophyta</taxon>
        <taxon>Embryophyta</taxon>
        <taxon>Tracheophyta</taxon>
        <taxon>Spermatophyta</taxon>
        <taxon>Magnoliopsida</taxon>
        <taxon>eudicotyledons</taxon>
        <taxon>Gunneridae</taxon>
        <taxon>Pentapetalae</taxon>
        <taxon>asterids</taxon>
        <taxon>lamiids</taxon>
        <taxon>Lamiales</taxon>
        <taxon>Oleaceae</taxon>
        <taxon>Oleeae</taxon>
        <taxon>Olea</taxon>
    </lineage>
</organism>
<reference evidence="1 2" key="1">
    <citation type="submission" date="2019-12" db="EMBL/GenBank/DDBJ databases">
        <authorList>
            <person name="Alioto T."/>
            <person name="Alioto T."/>
            <person name="Gomez Garrido J."/>
        </authorList>
    </citation>
    <scope>NUCLEOTIDE SEQUENCE [LARGE SCALE GENOMIC DNA]</scope>
</reference>
<gene>
    <name evidence="1" type="ORF">OLEA9_A004410</name>
</gene>
<name>A0A8S0QCL1_OLEEU</name>
<protein>
    <submittedName>
        <fullName evidence="1">Uncharacterized protein</fullName>
    </submittedName>
</protein>
<keyword evidence="2" id="KW-1185">Reference proteome</keyword>
<dbReference type="EMBL" id="CACTIH010001829">
    <property type="protein sequence ID" value="CAA2964761.1"/>
    <property type="molecule type" value="Genomic_DNA"/>
</dbReference>